<dbReference type="AlphaFoldDB" id="Q5P7J6"/>
<evidence type="ECO:0000313" key="2">
    <source>
        <dbReference type="EMBL" id="CAI06715.1"/>
    </source>
</evidence>
<proteinExistence type="predicted"/>
<feature type="transmembrane region" description="Helical" evidence="1">
    <location>
        <begin position="173"/>
        <end position="197"/>
    </location>
</feature>
<name>Q5P7J6_AROAE</name>
<gene>
    <name evidence="2" type="ORF">ebA1128</name>
</gene>
<keyword evidence="1" id="KW-1133">Transmembrane helix</keyword>
<feature type="transmembrane region" description="Helical" evidence="1">
    <location>
        <begin position="52"/>
        <end position="73"/>
    </location>
</feature>
<evidence type="ECO:0000256" key="1">
    <source>
        <dbReference type="SAM" id="Phobius"/>
    </source>
</evidence>
<feature type="transmembrane region" description="Helical" evidence="1">
    <location>
        <begin position="228"/>
        <end position="255"/>
    </location>
</feature>
<dbReference type="EMBL" id="CR555306">
    <property type="protein sequence ID" value="CAI06715.1"/>
    <property type="molecule type" value="Genomic_DNA"/>
</dbReference>
<dbReference type="STRING" id="76114.ebA1128"/>
<dbReference type="KEGG" id="eba:ebA1128"/>
<keyword evidence="1" id="KW-0812">Transmembrane</keyword>
<dbReference type="InterPro" id="IPR018692">
    <property type="entry name" value="DUF2189"/>
</dbReference>
<accession>Q5P7J6</accession>
<dbReference type="Pfam" id="PF09955">
    <property type="entry name" value="DUF2189"/>
    <property type="match status" value="1"/>
</dbReference>
<dbReference type="eggNOG" id="COG5473">
    <property type="taxonomic scope" value="Bacteria"/>
</dbReference>
<sequence>MNSARPVPEEAVMDKPHGVLDRHFQRAQVRRVDSARPFVWLRRGWADMRDNLAASLSYGLLFAAAGSFILGYATGLPHLFTAAISGFFLVGPVAAAGLYEISRRHDNGEPASFIDSLRGLSTHADHLLYFGAFLAFVLLGWERLSAILFASFYPEDASGLGSFFLDVFLTGASASFVVWYLVIGGAIAALVFALSAVSVPMLMDRDTDVVTAMVASARAVGINFGPMALWALIIVVLITIGFATMAGMILLLPLLGHASWHAYKDLVE</sequence>
<keyword evidence="1" id="KW-0472">Membrane</keyword>
<dbReference type="HOGENOM" id="CLU_067791_0_0_4"/>
<protein>
    <submittedName>
        <fullName evidence="2">Predicted integral membrane protein</fullName>
    </submittedName>
</protein>
<organism evidence="2 3">
    <name type="scientific">Aromatoleum aromaticum (strain DSM 19018 / LMG 30748 / EbN1)</name>
    <name type="common">Azoarcus sp. (strain EbN1)</name>
    <dbReference type="NCBI Taxonomy" id="76114"/>
    <lineage>
        <taxon>Bacteria</taxon>
        <taxon>Pseudomonadati</taxon>
        <taxon>Pseudomonadota</taxon>
        <taxon>Betaproteobacteria</taxon>
        <taxon>Rhodocyclales</taxon>
        <taxon>Rhodocyclaceae</taxon>
        <taxon>Aromatoleum</taxon>
    </lineage>
</organism>
<dbReference type="Proteomes" id="UP000006552">
    <property type="component" value="Chromosome"/>
</dbReference>
<feature type="transmembrane region" description="Helical" evidence="1">
    <location>
        <begin position="79"/>
        <end position="99"/>
    </location>
</feature>
<evidence type="ECO:0000313" key="3">
    <source>
        <dbReference type="Proteomes" id="UP000006552"/>
    </source>
</evidence>
<reference evidence="2 3" key="1">
    <citation type="journal article" date="2005" name="Arch. Microbiol.">
        <title>The genome sequence of an anaerobic aromatic-degrading denitrifying bacterium, strain EbN1.</title>
        <authorList>
            <person name="Rabus R."/>
            <person name="Kube M."/>
            <person name="Heider J."/>
            <person name="Beck A."/>
            <person name="Heitmann K."/>
            <person name="Widdel F."/>
            <person name="Reinhardt R."/>
        </authorList>
    </citation>
    <scope>NUCLEOTIDE SEQUENCE [LARGE SCALE GENOMIC DNA]</scope>
    <source>
        <strain evidence="2 3">EbN1</strain>
    </source>
</reference>
<feature type="transmembrane region" description="Helical" evidence="1">
    <location>
        <begin position="127"/>
        <end position="153"/>
    </location>
</feature>
<keyword evidence="3" id="KW-1185">Reference proteome</keyword>